<proteinExistence type="predicted"/>
<dbReference type="EMBL" id="JACCJC010000002">
    <property type="protein sequence ID" value="KAF6241249.1"/>
    <property type="molecule type" value="Genomic_DNA"/>
</dbReference>
<dbReference type="AlphaFoldDB" id="A0A8H6LA75"/>
<organism evidence="1 2">
    <name type="scientific">Letharia columbiana</name>
    <dbReference type="NCBI Taxonomy" id="112416"/>
    <lineage>
        <taxon>Eukaryota</taxon>
        <taxon>Fungi</taxon>
        <taxon>Dikarya</taxon>
        <taxon>Ascomycota</taxon>
        <taxon>Pezizomycotina</taxon>
        <taxon>Lecanoromycetes</taxon>
        <taxon>OSLEUM clade</taxon>
        <taxon>Lecanoromycetidae</taxon>
        <taxon>Lecanorales</taxon>
        <taxon>Lecanorineae</taxon>
        <taxon>Parmeliaceae</taxon>
        <taxon>Letharia</taxon>
    </lineage>
</organism>
<dbReference type="Proteomes" id="UP000578531">
    <property type="component" value="Unassembled WGS sequence"/>
</dbReference>
<keyword evidence="2" id="KW-1185">Reference proteome</keyword>
<dbReference type="GeneID" id="59282722"/>
<dbReference type="OrthoDB" id="432412at2759"/>
<gene>
    <name evidence="1" type="ORF">HO173_001044</name>
</gene>
<name>A0A8H6LA75_9LECA</name>
<sequence>MMLYRALIKTHHMTSRKKITAITKAAKKCNCAVYLKSGVHPPGVMVGECGGEQGELDLKEWVGSVKRLRYKDYKLLCSETVEQGRLLVKSGDVKEFHSMKALAHDLGECEILDWWSFHMGFTKGDG</sequence>
<accession>A0A8H6LA75</accession>
<evidence type="ECO:0000313" key="2">
    <source>
        <dbReference type="Proteomes" id="UP000578531"/>
    </source>
</evidence>
<comment type="caution">
    <text evidence="1">The sequence shown here is derived from an EMBL/GenBank/DDBJ whole genome shotgun (WGS) entry which is preliminary data.</text>
</comment>
<reference evidence="1 2" key="1">
    <citation type="journal article" date="2020" name="Genomics">
        <title>Complete, high-quality genomes from long-read metagenomic sequencing of two wolf lichen thalli reveals enigmatic genome architecture.</title>
        <authorList>
            <person name="McKenzie S.K."/>
            <person name="Walston R.F."/>
            <person name="Allen J.L."/>
        </authorList>
    </citation>
    <scope>NUCLEOTIDE SEQUENCE [LARGE SCALE GENOMIC DNA]</scope>
    <source>
        <strain evidence="1">WasteWater2</strain>
    </source>
</reference>
<protein>
    <submittedName>
        <fullName evidence="1">Uncharacterized protein</fullName>
    </submittedName>
</protein>
<dbReference type="RefSeq" id="XP_037170497.1">
    <property type="nucleotide sequence ID" value="XM_037302990.1"/>
</dbReference>
<evidence type="ECO:0000313" key="1">
    <source>
        <dbReference type="EMBL" id="KAF6241249.1"/>
    </source>
</evidence>